<reference evidence="1" key="1">
    <citation type="submission" date="2020-09" db="EMBL/GenBank/DDBJ databases">
        <title>Genome-Enabled Discovery of Anthraquinone Biosynthesis in Senna tora.</title>
        <authorList>
            <person name="Kang S.-H."/>
            <person name="Pandey R.P."/>
            <person name="Lee C.-M."/>
            <person name="Sim J.-S."/>
            <person name="Jeong J.-T."/>
            <person name="Choi B.-S."/>
            <person name="Jung M."/>
            <person name="Ginzburg D."/>
            <person name="Zhao K."/>
            <person name="Won S.Y."/>
            <person name="Oh T.-J."/>
            <person name="Yu Y."/>
            <person name="Kim N.-H."/>
            <person name="Lee O.R."/>
            <person name="Lee T.-H."/>
            <person name="Bashyal P."/>
            <person name="Kim T.-S."/>
            <person name="Lee W.-H."/>
            <person name="Kawkins C."/>
            <person name="Kim C.-K."/>
            <person name="Kim J.S."/>
            <person name="Ahn B.O."/>
            <person name="Rhee S.Y."/>
            <person name="Sohng J.K."/>
        </authorList>
    </citation>
    <scope>NUCLEOTIDE SEQUENCE</scope>
    <source>
        <tissue evidence="1">Leaf</tissue>
    </source>
</reference>
<comment type="caution">
    <text evidence="1">The sequence shown here is derived from an EMBL/GenBank/DDBJ whole genome shotgun (WGS) entry which is preliminary data.</text>
</comment>
<dbReference type="AlphaFoldDB" id="A0A834SKZ9"/>
<sequence>MDPDSDLWVHPTRQAELKDLLLWLLATLPSLNPNDSTPTPIISLTCLM</sequence>
<evidence type="ECO:0000313" key="2">
    <source>
        <dbReference type="Proteomes" id="UP000634136"/>
    </source>
</evidence>
<dbReference type="Proteomes" id="UP000634136">
    <property type="component" value="Unassembled WGS sequence"/>
</dbReference>
<keyword evidence="2" id="KW-1185">Reference proteome</keyword>
<accession>A0A834SKZ9</accession>
<dbReference type="EMBL" id="JAAIUW010000012">
    <property type="protein sequence ID" value="KAF7805647.1"/>
    <property type="molecule type" value="Genomic_DNA"/>
</dbReference>
<protein>
    <submittedName>
        <fullName evidence="1">Uncharacterized protein</fullName>
    </submittedName>
</protein>
<gene>
    <name evidence="1" type="ORF">G2W53_037808</name>
</gene>
<evidence type="ECO:0000313" key="1">
    <source>
        <dbReference type="EMBL" id="KAF7805647.1"/>
    </source>
</evidence>
<organism evidence="1 2">
    <name type="scientific">Senna tora</name>
    <dbReference type="NCBI Taxonomy" id="362788"/>
    <lineage>
        <taxon>Eukaryota</taxon>
        <taxon>Viridiplantae</taxon>
        <taxon>Streptophyta</taxon>
        <taxon>Embryophyta</taxon>
        <taxon>Tracheophyta</taxon>
        <taxon>Spermatophyta</taxon>
        <taxon>Magnoliopsida</taxon>
        <taxon>eudicotyledons</taxon>
        <taxon>Gunneridae</taxon>
        <taxon>Pentapetalae</taxon>
        <taxon>rosids</taxon>
        <taxon>fabids</taxon>
        <taxon>Fabales</taxon>
        <taxon>Fabaceae</taxon>
        <taxon>Caesalpinioideae</taxon>
        <taxon>Cassia clade</taxon>
        <taxon>Senna</taxon>
    </lineage>
</organism>
<name>A0A834SKZ9_9FABA</name>
<proteinExistence type="predicted"/>